<evidence type="ECO:0000256" key="2">
    <source>
        <dbReference type="ARBA" id="ARBA00022676"/>
    </source>
</evidence>
<dbReference type="PANTHER" id="PTHR31042">
    <property type="entry name" value="CORE-2/I-BRANCHING BETA-1,6-N-ACETYLGLUCOSAMINYLTRANSFERASE FAMILY PROTEIN-RELATED"/>
    <property type="match status" value="1"/>
</dbReference>
<keyword evidence="2" id="KW-0328">Glycosyltransferase</keyword>
<name>A0A1S4CDB2_TOBAC</name>
<keyword evidence="5" id="KW-0325">Glycoprotein</keyword>
<dbReference type="InterPro" id="IPR003406">
    <property type="entry name" value="Glyco_trans_14"/>
</dbReference>
<evidence type="ECO:0000313" key="7">
    <source>
        <dbReference type="RefSeq" id="XP_016499207.1"/>
    </source>
</evidence>
<protein>
    <submittedName>
        <fullName evidence="7">Glycosyltransferase BC10-like isoform X1</fullName>
    </submittedName>
    <submittedName>
        <fullName evidence="7">Uncharacterized protein isoform X1</fullName>
    </submittedName>
</protein>
<dbReference type="GO" id="GO:0016020">
    <property type="term" value="C:membrane"/>
    <property type="evidence" value="ECO:0007669"/>
    <property type="project" value="UniProtKB-SubCell"/>
</dbReference>
<dbReference type="AlphaFoldDB" id="A0A1S4CDB2"/>
<reference evidence="7" key="2">
    <citation type="submission" date="2025-08" db="UniProtKB">
        <authorList>
            <consortium name="RefSeq"/>
        </authorList>
    </citation>
    <scope>IDENTIFICATION</scope>
    <source>
        <tissue evidence="7">Leaf</tissue>
    </source>
</reference>
<dbReference type="Pfam" id="PF02485">
    <property type="entry name" value="Branch"/>
    <property type="match status" value="1"/>
</dbReference>
<evidence type="ECO:0000256" key="4">
    <source>
        <dbReference type="ARBA" id="ARBA00023136"/>
    </source>
</evidence>
<keyword evidence="3" id="KW-0808">Transferase</keyword>
<organism evidence="6 7">
    <name type="scientific">Nicotiana tabacum</name>
    <name type="common">Common tobacco</name>
    <dbReference type="NCBI Taxonomy" id="4097"/>
    <lineage>
        <taxon>Eukaryota</taxon>
        <taxon>Viridiplantae</taxon>
        <taxon>Streptophyta</taxon>
        <taxon>Embryophyta</taxon>
        <taxon>Tracheophyta</taxon>
        <taxon>Spermatophyta</taxon>
        <taxon>Magnoliopsida</taxon>
        <taxon>eudicotyledons</taxon>
        <taxon>Gunneridae</taxon>
        <taxon>Pentapetalae</taxon>
        <taxon>asterids</taxon>
        <taxon>lamiids</taxon>
        <taxon>Solanales</taxon>
        <taxon>Solanaceae</taxon>
        <taxon>Nicotianoideae</taxon>
        <taxon>Nicotianeae</taxon>
        <taxon>Nicotiana</taxon>
    </lineage>
</organism>
<dbReference type="RefSeq" id="XP_016499207.1">
    <property type="nucleotide sequence ID" value="XM_016643721.1"/>
</dbReference>
<dbReference type="PaxDb" id="4097-A0A1S4CDB2"/>
<dbReference type="PANTHER" id="PTHR31042:SF3">
    <property type="entry name" value="OS08G0110400 PROTEIN"/>
    <property type="match status" value="1"/>
</dbReference>
<evidence type="ECO:0000256" key="5">
    <source>
        <dbReference type="ARBA" id="ARBA00023180"/>
    </source>
</evidence>
<comment type="subcellular location">
    <subcellularLocation>
        <location evidence="1">Membrane</location>
        <topology evidence="1">Single-pass type II membrane protein</topology>
    </subcellularLocation>
</comment>
<keyword evidence="6" id="KW-1185">Reference proteome</keyword>
<dbReference type="KEGG" id="nta:107817833"/>
<keyword evidence="4" id="KW-0472">Membrane</keyword>
<accession>A0A1S4CDB2</accession>
<dbReference type="OrthoDB" id="1743976at2759"/>
<evidence type="ECO:0000256" key="3">
    <source>
        <dbReference type="ARBA" id="ARBA00022679"/>
    </source>
</evidence>
<dbReference type="GeneID" id="107817833"/>
<evidence type="ECO:0000256" key="1">
    <source>
        <dbReference type="ARBA" id="ARBA00004606"/>
    </source>
</evidence>
<evidence type="ECO:0000313" key="6">
    <source>
        <dbReference type="Proteomes" id="UP000790787"/>
    </source>
</evidence>
<dbReference type="InterPro" id="IPR044174">
    <property type="entry name" value="BC10-like"/>
</dbReference>
<dbReference type="GO" id="GO:0016757">
    <property type="term" value="F:glycosyltransferase activity"/>
    <property type="evidence" value="ECO:0007669"/>
    <property type="project" value="UniProtKB-KW"/>
</dbReference>
<dbReference type="STRING" id="4097.A0A1S4CDB2"/>
<gene>
    <name evidence="7" type="primary">LOC107817833</name>
</gene>
<reference evidence="6" key="1">
    <citation type="journal article" date="2014" name="Nat. Commun.">
        <title>The tobacco genome sequence and its comparison with those of tomato and potato.</title>
        <authorList>
            <person name="Sierro N."/>
            <person name="Battey J.N."/>
            <person name="Ouadi S."/>
            <person name="Bakaher N."/>
            <person name="Bovet L."/>
            <person name="Willig A."/>
            <person name="Goepfert S."/>
            <person name="Peitsch M.C."/>
            <person name="Ivanov N.V."/>
        </authorList>
    </citation>
    <scope>NUCLEOTIDE SEQUENCE [LARGE SCALE GENOMIC DNA]</scope>
</reference>
<dbReference type="Proteomes" id="UP000790787">
    <property type="component" value="Chromosome 2"/>
</dbReference>
<sequence length="138" mass="15711">MIEDELGGWSAGDNYVMFAMEIFGENKGEKGGVKRNMQLCSCISVRLYFDKEKEMQENAIEQVEWGSVTLVDAERRLLANALLDFSNERFVLLSDSCIPLYNFSTVYKYLIGSIHSFVGSYDDPSRYGRGRYSSVSVR</sequence>
<proteinExistence type="predicted"/>
<dbReference type="RefSeq" id="XP_016499207.1">
    <property type="nucleotide sequence ID" value="XM_016643721.2"/>
</dbReference>